<feature type="compositionally biased region" description="Basic and acidic residues" evidence="2">
    <location>
        <begin position="1128"/>
        <end position="1142"/>
    </location>
</feature>
<feature type="compositionally biased region" description="Basic residues" evidence="2">
    <location>
        <begin position="12"/>
        <end position="21"/>
    </location>
</feature>
<evidence type="ECO:0000256" key="2">
    <source>
        <dbReference type="SAM" id="MobiDB-lite"/>
    </source>
</evidence>
<organism evidence="3 4">
    <name type="scientific">Jaapia argillacea MUCL 33604</name>
    <dbReference type="NCBI Taxonomy" id="933084"/>
    <lineage>
        <taxon>Eukaryota</taxon>
        <taxon>Fungi</taxon>
        <taxon>Dikarya</taxon>
        <taxon>Basidiomycota</taxon>
        <taxon>Agaricomycotina</taxon>
        <taxon>Agaricomycetes</taxon>
        <taxon>Agaricomycetidae</taxon>
        <taxon>Jaapiales</taxon>
        <taxon>Jaapiaceae</taxon>
        <taxon>Jaapia</taxon>
    </lineage>
</organism>
<feature type="compositionally biased region" description="Polar residues" evidence="2">
    <location>
        <begin position="1118"/>
        <end position="1127"/>
    </location>
</feature>
<dbReference type="STRING" id="933084.A0A067PDF7"/>
<dbReference type="Gene3D" id="2.30.30.490">
    <property type="match status" value="1"/>
</dbReference>
<proteinExistence type="predicted"/>
<feature type="non-terminal residue" evidence="3">
    <location>
        <position position="1595"/>
    </location>
</feature>
<feature type="region of interest" description="Disordered" evidence="2">
    <location>
        <begin position="1"/>
        <end position="25"/>
    </location>
</feature>
<feature type="coiled-coil region" evidence="1">
    <location>
        <begin position="626"/>
        <end position="653"/>
    </location>
</feature>
<dbReference type="InParanoid" id="A0A067PDF7"/>
<gene>
    <name evidence="3" type="ORF">JAAARDRAFT_51898</name>
</gene>
<dbReference type="InterPro" id="IPR011011">
    <property type="entry name" value="Znf_FYVE_PHD"/>
</dbReference>
<feature type="region of interest" description="Disordered" evidence="2">
    <location>
        <begin position="1110"/>
        <end position="1174"/>
    </location>
</feature>
<dbReference type="SUPFAM" id="SSF57903">
    <property type="entry name" value="FYVE/PHD zinc finger"/>
    <property type="match status" value="1"/>
</dbReference>
<feature type="compositionally biased region" description="Low complexity" evidence="2">
    <location>
        <begin position="1310"/>
        <end position="1332"/>
    </location>
</feature>
<keyword evidence="1" id="KW-0175">Coiled coil</keyword>
<keyword evidence="4" id="KW-1185">Reference proteome</keyword>
<feature type="region of interest" description="Disordered" evidence="2">
    <location>
        <begin position="752"/>
        <end position="802"/>
    </location>
</feature>
<reference evidence="4" key="1">
    <citation type="journal article" date="2014" name="Proc. Natl. Acad. Sci. U.S.A.">
        <title>Extensive sampling of basidiomycete genomes demonstrates inadequacy of the white-rot/brown-rot paradigm for wood decay fungi.</title>
        <authorList>
            <person name="Riley R."/>
            <person name="Salamov A.A."/>
            <person name="Brown D.W."/>
            <person name="Nagy L.G."/>
            <person name="Floudas D."/>
            <person name="Held B.W."/>
            <person name="Levasseur A."/>
            <person name="Lombard V."/>
            <person name="Morin E."/>
            <person name="Otillar R."/>
            <person name="Lindquist E.A."/>
            <person name="Sun H."/>
            <person name="LaButti K.M."/>
            <person name="Schmutz J."/>
            <person name="Jabbour D."/>
            <person name="Luo H."/>
            <person name="Baker S.E."/>
            <person name="Pisabarro A.G."/>
            <person name="Walton J.D."/>
            <person name="Blanchette R.A."/>
            <person name="Henrissat B."/>
            <person name="Martin F."/>
            <person name="Cullen D."/>
            <person name="Hibbett D.S."/>
            <person name="Grigoriev I.V."/>
        </authorList>
    </citation>
    <scope>NUCLEOTIDE SEQUENCE [LARGE SCALE GENOMIC DNA]</scope>
    <source>
        <strain evidence="4">MUCL 33604</strain>
    </source>
</reference>
<dbReference type="EMBL" id="KL197824">
    <property type="protein sequence ID" value="KDQ49062.1"/>
    <property type="molecule type" value="Genomic_DNA"/>
</dbReference>
<feature type="region of interest" description="Disordered" evidence="2">
    <location>
        <begin position="1310"/>
        <end position="1346"/>
    </location>
</feature>
<dbReference type="OrthoDB" id="3243290at2759"/>
<dbReference type="SUPFAM" id="SSF54001">
    <property type="entry name" value="Cysteine proteinases"/>
    <property type="match status" value="1"/>
</dbReference>
<evidence type="ECO:0000313" key="3">
    <source>
        <dbReference type="EMBL" id="KDQ49062.1"/>
    </source>
</evidence>
<accession>A0A067PDF7</accession>
<dbReference type="PANTHER" id="PTHR46364">
    <property type="entry name" value="OS08G0421900 PROTEIN"/>
    <property type="match status" value="1"/>
</dbReference>
<dbReference type="InterPro" id="IPR043151">
    <property type="entry name" value="BAH_sf"/>
</dbReference>
<sequence length="1595" mass="178582">MPIDASNVSIEKKRKRAKRAKGTVVPSNPDFDPATFYTHLGSADKPSQQRFLGPLLTIALVKRGDSAVLHEQVKGRLNSEYGSRGVLEQLCTLSITLENDSMVGKLNVGKAISFLGAFPDAQIAIFVDSRSVVTTGHVVYDGTMTEPRATSVSNILKGFLGNEFFEDLATSAGLKGLFLLTCGPTICKESSREELLQMVERECFDHILGFTKDPLVPLVVFPALLETFVRMATLNCSAVEAIEYGFGGDRDALRHSPVVLITKDDQDVTSCNAFLRSEKDKIPFGIPVPACTRCDQSQHVRCRIKQQIFIKFMCWHKLGGCGSSTETINITGRAYSPKNPELKNTRVCLCIKWHEEGEGNVIPLAPLDSVMDRRPMETSIPSHTLFRRWTLVDFVVANGERFTPGGTVRIAHENTSRLKTYADGKVDAEDFWYAQIDELRAGDFRGHESVWAKVRWFWTKKQVADTMTKGQALREQKRLAAMGRNELFLGDQFQIVGVQTFEDAFSVMHFDEMSETQVPIDIDDYYWRWEAFIGARNGKFRFGSIQAGRRHCACRALYDVHTAMRYCGPCGKWFHNACLLENRKGVQRRNDLFNEWAAAGIEEELLTLALSPILRGEGHGRAKFDAEESPEDLQQWEEEVNELLARVQSQCLEIAEATSFSLTFPIDWFHPNCNEAKGIYKYKCALACLPVDANLAGMEDSRVFSLTEAFFKSLTVDDSLPGRPQSPSSSEDSAYCGASRVKALTRNLLGSVEHSDSDSEEGGLLTDPTNSSPSHDGDSGSDSSSIFHDIPDEDRSSPEPVEQDDQAIAEVTELVAARNICFGDPAIWTYAFEELITLKPQAWIGATVLDLYLFQVYTQTRDPRATYVRMHEAAGDDGYLGQPNLRDVEQFRARLDDVDLKLPMVFAVHKHGHYWTCVFDYKSRAAYIMGRQLSKFSGRDHWASWGGPQFWSRIRILLRAQEVVTPRIFRVDWEQNGYDCGPYAAYLIQDIIKSGIQVARDGTPIIPSFPCSHTMRTNMLTHTANACVVAWKHWREDKAQHHHREMFVSQDCINKVEEFDTLGTSDKLHEVFGNLLDDAARCQDCEPQSQVQDGHPEDGGASESLLSALQDQPGMRDSTITSRIQSHGSKDLQRNAAPDKVRPQGVANMEDGSNGAGEPGHPHRLGEPGHPSTSRNMLAIARQGRPKNPPTLPKNRDCAQDLPFDEAFDSYDTGGTKEGLRALPERLDPFPYYADFTPKSVDRGFIFWYRDYGYWLLPSFHQMFYMGDPFKVVEHILPVGIDNPKSSRQLPLAVTGAYDLQRPQRFESFASASATSKPRSSSSSGSSQSSVAGDCPIPSSHSPPLTGVGVKVDDCRIVGAEEMLGLAGGEHEEERGRDVFVRGRVPGTEEYICLDLERDAIDPGKVDYTPSADIDSIIWVTKKLRFRAAIKVHVRPYVGGKPPIWKHNHTYVQILLPQSDYDREKGGLRQDWDTQPFPLCSIPQTHFGQVGDASGAFNITVLFPRMIHRHDKTGKRVTMLPTELQNRWFTKVIAPAIRRVGDPAISAYMDFTAQEHTFKSRTASKRRGDASKRKMFLFGVAALKKIQMEMKDIVE</sequence>
<protein>
    <recommendedName>
        <fullName evidence="5">Ubiquitin-like protease family profile domain-containing protein</fullName>
    </recommendedName>
</protein>
<evidence type="ECO:0008006" key="5">
    <source>
        <dbReference type="Google" id="ProtNLM"/>
    </source>
</evidence>
<dbReference type="InterPro" id="IPR038765">
    <property type="entry name" value="Papain-like_cys_pep_sf"/>
</dbReference>
<dbReference type="HOGENOM" id="CLU_244538_0_0_1"/>
<name>A0A067PDF7_9AGAM</name>
<evidence type="ECO:0000256" key="1">
    <source>
        <dbReference type="SAM" id="Coils"/>
    </source>
</evidence>
<dbReference type="Proteomes" id="UP000027265">
    <property type="component" value="Unassembled WGS sequence"/>
</dbReference>
<evidence type="ECO:0000313" key="4">
    <source>
        <dbReference type="Proteomes" id="UP000027265"/>
    </source>
</evidence>